<keyword evidence="2" id="KW-1185">Reference proteome</keyword>
<accession>A0A7W5YFB5</accession>
<evidence type="ECO:0000313" key="1">
    <source>
        <dbReference type="EMBL" id="MBB3732728.1"/>
    </source>
</evidence>
<dbReference type="EMBL" id="JACIBV010000001">
    <property type="protein sequence ID" value="MBB3732728.1"/>
    <property type="molecule type" value="Genomic_DNA"/>
</dbReference>
<organism evidence="1 2">
    <name type="scientific">Nonomuraea dietziae</name>
    <dbReference type="NCBI Taxonomy" id="65515"/>
    <lineage>
        <taxon>Bacteria</taxon>
        <taxon>Bacillati</taxon>
        <taxon>Actinomycetota</taxon>
        <taxon>Actinomycetes</taxon>
        <taxon>Streptosporangiales</taxon>
        <taxon>Streptosporangiaceae</taxon>
        <taxon>Nonomuraea</taxon>
    </lineage>
</organism>
<dbReference type="Proteomes" id="UP000579945">
    <property type="component" value="Unassembled WGS sequence"/>
</dbReference>
<proteinExistence type="predicted"/>
<sequence length="38" mass="4451">MRDKIRNAWVESAHVFALHSPEDVDEQIIDWLREASDA</sequence>
<name>A0A7W5YFB5_9ACTN</name>
<gene>
    <name evidence="1" type="ORF">FHR33_008588</name>
</gene>
<evidence type="ECO:0000313" key="2">
    <source>
        <dbReference type="Proteomes" id="UP000579945"/>
    </source>
</evidence>
<protein>
    <submittedName>
        <fullName evidence="1">Uncharacterized protein</fullName>
    </submittedName>
</protein>
<dbReference type="AlphaFoldDB" id="A0A7W5YFB5"/>
<comment type="caution">
    <text evidence="1">The sequence shown here is derived from an EMBL/GenBank/DDBJ whole genome shotgun (WGS) entry which is preliminary data.</text>
</comment>
<reference evidence="1 2" key="1">
    <citation type="submission" date="2020-08" db="EMBL/GenBank/DDBJ databases">
        <title>Sequencing the genomes of 1000 actinobacteria strains.</title>
        <authorList>
            <person name="Klenk H.-P."/>
        </authorList>
    </citation>
    <scope>NUCLEOTIDE SEQUENCE [LARGE SCALE GENOMIC DNA]</scope>
    <source>
        <strain evidence="1 2">DSM 44320</strain>
    </source>
</reference>